<keyword evidence="3" id="KW-1185">Reference proteome</keyword>
<feature type="compositionally biased region" description="Pro residues" evidence="1">
    <location>
        <begin position="217"/>
        <end position="228"/>
    </location>
</feature>
<dbReference type="Proteomes" id="UP000005237">
    <property type="component" value="Unassembled WGS sequence"/>
</dbReference>
<reference evidence="2" key="2">
    <citation type="submission" date="2022-06" db="UniProtKB">
        <authorList>
            <consortium name="EnsemblMetazoa"/>
        </authorList>
    </citation>
    <scope>IDENTIFICATION</scope>
    <source>
        <strain evidence="2">DF5081</strain>
    </source>
</reference>
<reference evidence="3" key="1">
    <citation type="submission" date="2010-08" db="EMBL/GenBank/DDBJ databases">
        <authorList>
            <consortium name="Caenorhabditis japonica Sequencing Consortium"/>
            <person name="Wilson R.K."/>
        </authorList>
    </citation>
    <scope>NUCLEOTIDE SEQUENCE [LARGE SCALE GENOMIC DNA]</scope>
    <source>
        <strain evidence="3">DF5081</strain>
    </source>
</reference>
<name>A0A8R1DSI1_CAEJA</name>
<evidence type="ECO:0000313" key="2">
    <source>
        <dbReference type="EnsemblMetazoa" id="CJA11082.1"/>
    </source>
</evidence>
<evidence type="ECO:0000256" key="1">
    <source>
        <dbReference type="SAM" id="MobiDB-lite"/>
    </source>
</evidence>
<feature type="region of interest" description="Disordered" evidence="1">
    <location>
        <begin position="194"/>
        <end position="234"/>
    </location>
</feature>
<feature type="compositionally biased region" description="Low complexity" evidence="1">
    <location>
        <begin position="194"/>
        <end position="213"/>
    </location>
</feature>
<accession>A0A8R1DSI1</accession>
<dbReference type="AlphaFoldDB" id="A0A8R1DSI1"/>
<organism evidence="2 3">
    <name type="scientific">Caenorhabditis japonica</name>
    <dbReference type="NCBI Taxonomy" id="281687"/>
    <lineage>
        <taxon>Eukaryota</taxon>
        <taxon>Metazoa</taxon>
        <taxon>Ecdysozoa</taxon>
        <taxon>Nematoda</taxon>
        <taxon>Chromadorea</taxon>
        <taxon>Rhabditida</taxon>
        <taxon>Rhabditina</taxon>
        <taxon>Rhabditomorpha</taxon>
        <taxon>Rhabditoidea</taxon>
        <taxon>Rhabditidae</taxon>
        <taxon>Peloderinae</taxon>
        <taxon>Caenorhabditis</taxon>
    </lineage>
</organism>
<sequence>MTPHYEKQVEIEKKIDDLSETLNHFIRAQQSINELILGKYVGQNHESPQNIEESEKMDEQINEENMNTEQSPEQIFEHPPINNPMPIYAVPLCVNHESAHSPIRNRSISPEKMDSEISVRDFLKSNMTVQKADDKILEMERERDREEEAQLVKYNKFRVRNRPKVSRIFFLRILVNNPFFQKYKRSAVTVTKTFTTTTSSSSASDSGTSATPSNSVAPPPPPPPPPPQQQQQPQFILEESPRNSAEIHELHEESAFQPVLVRIFVLFKKKKPFSAIIGTRINAYATSFPDHVFLCFGKYWRKI</sequence>
<proteinExistence type="predicted"/>
<protein>
    <submittedName>
        <fullName evidence="2">Uncharacterized protein</fullName>
    </submittedName>
</protein>
<evidence type="ECO:0000313" key="3">
    <source>
        <dbReference type="Proteomes" id="UP000005237"/>
    </source>
</evidence>
<dbReference type="EnsemblMetazoa" id="CJA11082.1">
    <property type="protein sequence ID" value="CJA11082.1"/>
    <property type="gene ID" value="WBGene00130286"/>
</dbReference>